<dbReference type="PANTHER" id="PTHR12835">
    <property type="entry name" value="BIOTIN PROTEIN LIGASE"/>
    <property type="match status" value="1"/>
</dbReference>
<evidence type="ECO:0000313" key="4">
    <source>
        <dbReference type="Proteomes" id="UP000366872"/>
    </source>
</evidence>
<keyword evidence="1 3" id="KW-0436">Ligase</keyword>
<dbReference type="PANTHER" id="PTHR12835:SF5">
    <property type="entry name" value="BIOTIN--PROTEIN LIGASE"/>
    <property type="match status" value="1"/>
</dbReference>
<dbReference type="Gene3D" id="2.30.30.100">
    <property type="match status" value="1"/>
</dbReference>
<protein>
    <submittedName>
        <fullName evidence="3">Bifunctional ligase/repressor BirA</fullName>
    </submittedName>
</protein>
<gene>
    <name evidence="3" type="primary">birA</name>
    <name evidence="3" type="ORF">PDESU_00869</name>
</gene>
<dbReference type="EMBL" id="CAAHFG010000001">
    <property type="protein sequence ID" value="VGO12318.1"/>
    <property type="molecule type" value="Genomic_DNA"/>
</dbReference>
<sequence length="241" mass="26321">MHFNIEWHDRLGSTNAYMKDCFFSGSRIENGNIVAAREQTAGRGRSERKWLSGPDTNLCFSLYVETDAELLAVPSLTMATALAVTDHLNSLRIPAAPKWPNDVLVGEKKICGILSERVNRPDRTGIIIGIGFNINMSSGEAGAIDRPATSLLIESGQAHNLQQTLEQLLPLLHHWIGEWEKGGFAAIRETWTQKAGPIGKPLSVHDGDVRKSGTLAGFGEYGELLLNTENGLETIWSGDVS</sequence>
<dbReference type="Pfam" id="PF03099">
    <property type="entry name" value="BPL_LplA_LipB"/>
    <property type="match status" value="1"/>
</dbReference>
<dbReference type="SUPFAM" id="SSF50037">
    <property type="entry name" value="C-terminal domain of transcriptional repressors"/>
    <property type="match status" value="1"/>
</dbReference>
<evidence type="ECO:0000259" key="2">
    <source>
        <dbReference type="PROSITE" id="PS51733"/>
    </source>
</evidence>
<organism evidence="3 4">
    <name type="scientific">Pontiella desulfatans</name>
    <dbReference type="NCBI Taxonomy" id="2750659"/>
    <lineage>
        <taxon>Bacteria</taxon>
        <taxon>Pseudomonadati</taxon>
        <taxon>Kiritimatiellota</taxon>
        <taxon>Kiritimatiellia</taxon>
        <taxon>Kiritimatiellales</taxon>
        <taxon>Pontiellaceae</taxon>
        <taxon>Pontiella</taxon>
    </lineage>
</organism>
<dbReference type="RefSeq" id="WP_136077995.1">
    <property type="nucleotide sequence ID" value="NZ_CAAHFG010000001.1"/>
</dbReference>
<dbReference type="SUPFAM" id="SSF55681">
    <property type="entry name" value="Class II aaRS and biotin synthetases"/>
    <property type="match status" value="1"/>
</dbReference>
<dbReference type="PROSITE" id="PS51733">
    <property type="entry name" value="BPL_LPL_CATALYTIC"/>
    <property type="match status" value="1"/>
</dbReference>
<dbReference type="GO" id="GO:0005737">
    <property type="term" value="C:cytoplasm"/>
    <property type="evidence" value="ECO:0007669"/>
    <property type="project" value="TreeGrafter"/>
</dbReference>
<proteinExistence type="predicted"/>
<accession>A0A6C2TXA7</accession>
<reference evidence="3 4" key="1">
    <citation type="submission" date="2019-04" db="EMBL/GenBank/DDBJ databases">
        <authorList>
            <person name="Van Vliet M D."/>
        </authorList>
    </citation>
    <scope>NUCLEOTIDE SEQUENCE [LARGE SCALE GENOMIC DNA]</scope>
    <source>
        <strain evidence="3 4">F1</strain>
    </source>
</reference>
<dbReference type="NCBIfam" id="TIGR00121">
    <property type="entry name" value="birA_ligase"/>
    <property type="match status" value="1"/>
</dbReference>
<dbReference type="InterPro" id="IPR008988">
    <property type="entry name" value="Transcriptional_repressor_C"/>
</dbReference>
<dbReference type="InterPro" id="IPR004408">
    <property type="entry name" value="Biotin_CoA_COase_ligase"/>
</dbReference>
<name>A0A6C2TXA7_PONDE</name>
<feature type="domain" description="BPL/LPL catalytic" evidence="2">
    <location>
        <begin position="1"/>
        <end position="180"/>
    </location>
</feature>
<evidence type="ECO:0000256" key="1">
    <source>
        <dbReference type="ARBA" id="ARBA00022598"/>
    </source>
</evidence>
<dbReference type="Gene3D" id="3.30.930.10">
    <property type="entry name" value="Bira Bifunctional Protein, Domain 2"/>
    <property type="match status" value="1"/>
</dbReference>
<dbReference type="GO" id="GO:0004077">
    <property type="term" value="F:biotin--[biotin carboxyl-carrier protein] ligase activity"/>
    <property type="evidence" value="ECO:0007669"/>
    <property type="project" value="InterPro"/>
</dbReference>
<dbReference type="Proteomes" id="UP000366872">
    <property type="component" value="Unassembled WGS sequence"/>
</dbReference>
<keyword evidence="4" id="KW-1185">Reference proteome</keyword>
<dbReference type="AlphaFoldDB" id="A0A6C2TXA7"/>
<dbReference type="CDD" id="cd16442">
    <property type="entry name" value="BPL"/>
    <property type="match status" value="1"/>
</dbReference>
<dbReference type="InterPro" id="IPR004143">
    <property type="entry name" value="BPL_LPL_catalytic"/>
</dbReference>
<dbReference type="InterPro" id="IPR045864">
    <property type="entry name" value="aa-tRNA-synth_II/BPL/LPL"/>
</dbReference>
<evidence type="ECO:0000313" key="3">
    <source>
        <dbReference type="EMBL" id="VGO12318.1"/>
    </source>
</evidence>